<keyword evidence="3" id="KW-1185">Reference proteome</keyword>
<name>A0A6B9F1Z2_9EURY</name>
<dbReference type="RefSeq" id="WP_157688532.1">
    <property type="nucleotide sequence ID" value="NZ_CP034345.1"/>
</dbReference>
<accession>A0A6B9F1Z2</accession>
<feature type="region of interest" description="Disordered" evidence="1">
    <location>
        <begin position="17"/>
        <end position="50"/>
    </location>
</feature>
<gene>
    <name evidence="2" type="ORF">EI982_05585</name>
</gene>
<sequence>MDRRRALAFLGLALSAGCATPGATGPRTPPTPGGESPGTGGDGELSISDQDFEEADDGHLRVLATVRNPAGTERTRTLVVAVTVGESTTERRREVTVPADGEREIAVEFEDVAYDDFVGDGSLQSRLE</sequence>
<evidence type="ECO:0000313" key="3">
    <source>
        <dbReference type="Proteomes" id="UP000428325"/>
    </source>
</evidence>
<dbReference type="EMBL" id="CP034345">
    <property type="protein sequence ID" value="QGX94296.1"/>
    <property type="molecule type" value="Genomic_DNA"/>
</dbReference>
<evidence type="ECO:0000313" key="2">
    <source>
        <dbReference type="EMBL" id="QGX94296.1"/>
    </source>
</evidence>
<protein>
    <submittedName>
        <fullName evidence="2">Transcriptional initiation protein Tat</fullName>
    </submittedName>
</protein>
<dbReference type="PROSITE" id="PS51257">
    <property type="entry name" value="PROKAR_LIPOPROTEIN"/>
    <property type="match status" value="1"/>
</dbReference>
<dbReference type="Proteomes" id="UP000428325">
    <property type="component" value="Chromosome"/>
</dbReference>
<evidence type="ECO:0000256" key="1">
    <source>
        <dbReference type="SAM" id="MobiDB-lite"/>
    </source>
</evidence>
<proteinExistence type="predicted"/>
<dbReference type="GeneID" id="99245116"/>
<dbReference type="OrthoDB" id="307397at2157"/>
<reference evidence="2 3" key="1">
    <citation type="submission" date="2018-12" db="EMBL/GenBank/DDBJ databases">
        <title>Complete genome sequence of Haloplanus rallus MBLA0036.</title>
        <authorList>
            <person name="Nam Y.-d."/>
            <person name="Kang J."/>
            <person name="Chung W.-H."/>
            <person name="Park Y.S."/>
        </authorList>
    </citation>
    <scope>NUCLEOTIDE SEQUENCE [LARGE SCALE GENOMIC DNA]</scope>
    <source>
        <strain evidence="2 3">MBLA0036</strain>
    </source>
</reference>
<organism evidence="2 3">
    <name type="scientific">Haloplanus rallus</name>
    <dbReference type="NCBI Taxonomy" id="1816183"/>
    <lineage>
        <taxon>Archaea</taxon>
        <taxon>Methanobacteriati</taxon>
        <taxon>Methanobacteriota</taxon>
        <taxon>Stenosarchaea group</taxon>
        <taxon>Halobacteria</taxon>
        <taxon>Halobacteriales</taxon>
        <taxon>Haloferacaceae</taxon>
        <taxon>Haloplanus</taxon>
    </lineage>
</organism>
<feature type="compositionally biased region" description="Low complexity" evidence="1">
    <location>
        <begin position="17"/>
        <end position="26"/>
    </location>
</feature>
<dbReference type="KEGG" id="hra:EI982_05585"/>
<dbReference type="AlphaFoldDB" id="A0A6B9F1Z2"/>